<comment type="caution">
    <text evidence="1">The sequence shown here is derived from an EMBL/GenBank/DDBJ whole genome shotgun (WGS) entry which is preliminary data.</text>
</comment>
<reference evidence="2" key="1">
    <citation type="submission" date="2015-12" db="EMBL/GenBank/DDBJ databases">
        <authorList>
            <person name="Lodha T.D."/>
            <person name="Chintalapati S."/>
            <person name="Chintalapati V.R."/>
            <person name="Sravanthi T."/>
        </authorList>
    </citation>
    <scope>NUCLEOTIDE SEQUENCE [LARGE SCALE GENOMIC DNA]</scope>
    <source>
        <strain evidence="2">JC133</strain>
    </source>
</reference>
<dbReference type="OrthoDB" id="350586at2"/>
<organism evidence="1 2">
    <name type="scientific">Alkalispirochaeta sphaeroplastigenens</name>
    <dbReference type="NCBI Taxonomy" id="1187066"/>
    <lineage>
        <taxon>Bacteria</taxon>
        <taxon>Pseudomonadati</taxon>
        <taxon>Spirochaetota</taxon>
        <taxon>Spirochaetia</taxon>
        <taxon>Spirochaetales</taxon>
        <taxon>Spirochaetaceae</taxon>
        <taxon>Alkalispirochaeta</taxon>
    </lineage>
</organism>
<evidence type="ECO:0000313" key="2">
    <source>
        <dbReference type="Proteomes" id="UP000237350"/>
    </source>
</evidence>
<dbReference type="EMBL" id="LPWH01000063">
    <property type="protein sequence ID" value="POR01977.1"/>
    <property type="molecule type" value="Genomic_DNA"/>
</dbReference>
<name>A0A2S4JR14_9SPIO</name>
<proteinExistence type="predicted"/>
<sequence length="95" mass="10464">MKRDDFIWTIGYQDGTALVDGPSRKRHRNRSAGELLDAGQYRAAFCAALYDGELEDFLPRFQTATGIAVDSGEALQRLFGVFEPPRKGQAVSVIG</sequence>
<dbReference type="RefSeq" id="WP_103680078.1">
    <property type="nucleotide sequence ID" value="NZ_LPWH01000063.1"/>
</dbReference>
<dbReference type="Proteomes" id="UP000237350">
    <property type="component" value="Unassembled WGS sequence"/>
</dbReference>
<keyword evidence="2" id="KW-1185">Reference proteome</keyword>
<dbReference type="AlphaFoldDB" id="A0A2S4JR14"/>
<gene>
    <name evidence="1" type="ORF">AU468_06910</name>
</gene>
<accession>A0A2S4JR14</accession>
<evidence type="ECO:0000313" key="1">
    <source>
        <dbReference type="EMBL" id="POR01977.1"/>
    </source>
</evidence>
<protein>
    <submittedName>
        <fullName evidence="1">Uncharacterized protein</fullName>
    </submittedName>
</protein>